<name>A0ABT4JXW2_9GAMM</name>
<dbReference type="NCBIfam" id="NF009150">
    <property type="entry name" value="PRK12497.1-3"/>
    <property type="match status" value="1"/>
</dbReference>
<dbReference type="EMBL" id="JAPUBN010000019">
    <property type="protein sequence ID" value="MCZ2723060.1"/>
    <property type="molecule type" value="Genomic_DNA"/>
</dbReference>
<dbReference type="Pfam" id="PF02021">
    <property type="entry name" value="UPF0102"/>
    <property type="match status" value="1"/>
</dbReference>
<proteinExistence type="inferred from homology"/>
<dbReference type="InterPro" id="IPR011335">
    <property type="entry name" value="Restrct_endonuc-II-like"/>
</dbReference>
<accession>A0ABT4JXW2</accession>
<gene>
    <name evidence="3" type="ORF">O1D97_15905</name>
</gene>
<comment type="similarity">
    <text evidence="1 2">Belongs to the UPF0102 family.</text>
</comment>
<evidence type="ECO:0000313" key="3">
    <source>
        <dbReference type="EMBL" id="MCZ2723060.1"/>
    </source>
</evidence>
<dbReference type="PANTHER" id="PTHR34039:SF1">
    <property type="entry name" value="UPF0102 PROTEIN YRAN"/>
    <property type="match status" value="1"/>
</dbReference>
<dbReference type="HAMAP" id="MF_00048">
    <property type="entry name" value="UPF0102"/>
    <property type="match status" value="1"/>
</dbReference>
<dbReference type="NCBIfam" id="TIGR00252">
    <property type="entry name" value="YraN family protein"/>
    <property type="match status" value="1"/>
</dbReference>
<dbReference type="SUPFAM" id="SSF52980">
    <property type="entry name" value="Restriction endonuclease-like"/>
    <property type="match status" value="1"/>
</dbReference>
<reference evidence="3" key="1">
    <citation type="submission" date="2022-12" db="EMBL/GenBank/DDBJ databases">
        <title>Marinomonas 15G1-11 sp. nov, isolated from marine algae.</title>
        <authorList>
            <person name="Butt M."/>
            <person name="Choi D.G."/>
            <person name="Kim J.M."/>
            <person name="Lee J.K."/>
            <person name="Baek J.H."/>
            <person name="Jeon C.O."/>
        </authorList>
    </citation>
    <scope>NUCLEOTIDE SEQUENCE</scope>
    <source>
        <strain evidence="3">15G1-11</strain>
    </source>
</reference>
<dbReference type="InterPro" id="IPR011856">
    <property type="entry name" value="tRNA_endonuc-like_dom_sf"/>
</dbReference>
<sequence length="127" mass="14663">MQRKQAQTNDLPLKKTIGNQAEKLAKLFLENENLTFIENNFLCQFGEIDLIFTDSNSIIFVEVRYRSSKSRGSAAESITLSKQRKVSKSAQYWLKKQQLELSPIRFDAILFDGEVSINNLNWIKAIF</sequence>
<dbReference type="InterPro" id="IPR003509">
    <property type="entry name" value="UPF0102_YraN-like"/>
</dbReference>
<dbReference type="Proteomes" id="UP001149719">
    <property type="component" value="Unassembled WGS sequence"/>
</dbReference>
<keyword evidence="4" id="KW-1185">Reference proteome</keyword>
<organism evidence="3 4">
    <name type="scientific">Marinomonas phaeophyticola</name>
    <dbReference type="NCBI Taxonomy" id="3004091"/>
    <lineage>
        <taxon>Bacteria</taxon>
        <taxon>Pseudomonadati</taxon>
        <taxon>Pseudomonadota</taxon>
        <taxon>Gammaproteobacteria</taxon>
        <taxon>Oceanospirillales</taxon>
        <taxon>Oceanospirillaceae</taxon>
        <taxon>Marinomonas</taxon>
    </lineage>
</organism>
<protein>
    <recommendedName>
        <fullName evidence="2">UPF0102 protein O1D97_15905</fullName>
    </recommendedName>
</protein>
<evidence type="ECO:0000256" key="2">
    <source>
        <dbReference type="HAMAP-Rule" id="MF_00048"/>
    </source>
</evidence>
<dbReference type="Gene3D" id="3.40.1350.10">
    <property type="match status" value="1"/>
</dbReference>
<comment type="caution">
    <text evidence="3">The sequence shown here is derived from an EMBL/GenBank/DDBJ whole genome shotgun (WGS) entry which is preliminary data.</text>
</comment>
<dbReference type="PANTHER" id="PTHR34039">
    <property type="entry name" value="UPF0102 PROTEIN YRAN"/>
    <property type="match status" value="1"/>
</dbReference>
<evidence type="ECO:0000313" key="4">
    <source>
        <dbReference type="Proteomes" id="UP001149719"/>
    </source>
</evidence>
<evidence type="ECO:0000256" key="1">
    <source>
        <dbReference type="ARBA" id="ARBA00006738"/>
    </source>
</evidence>
<dbReference type="RefSeq" id="WP_269127152.1">
    <property type="nucleotide sequence ID" value="NZ_JAPUBN010000019.1"/>
</dbReference>